<dbReference type="AlphaFoldDB" id="A0A2M8L3S4"/>
<comment type="caution">
    <text evidence="1">The sequence shown here is derived from an EMBL/GenBank/DDBJ whole genome shotgun (WGS) entry which is preliminary data.</text>
</comment>
<dbReference type="NCBIfam" id="TIGR04256">
    <property type="entry name" value="GxxExxY"/>
    <property type="match status" value="1"/>
</dbReference>
<sequence length="123" mass="14081">MENYKYKEITKKIIGEAIGVHKKLGPGFPEKVYQRALALALKKTELKFIQEKKFYIKFMGKNIGYEFVDFLIENAVVVEIKAISEITNIQIAQVVSYLKGTNKNVGLILNFAKSKLEIKRVII</sequence>
<evidence type="ECO:0000313" key="1">
    <source>
        <dbReference type="EMBL" id="PJE67528.1"/>
    </source>
</evidence>
<name>A0A2M8L3S4_9BACT</name>
<dbReference type="InterPro" id="IPR026350">
    <property type="entry name" value="GxxExxY"/>
</dbReference>
<organism evidence="1 2">
    <name type="scientific">Candidatus Shapirobacteria bacterium CG10_big_fil_rev_8_21_14_0_10_40_9</name>
    <dbReference type="NCBI Taxonomy" id="1974888"/>
    <lineage>
        <taxon>Bacteria</taxon>
        <taxon>Candidatus Shapironibacteriota</taxon>
    </lineage>
</organism>
<protein>
    <submittedName>
        <fullName evidence="1">GxxExxY protein</fullName>
    </submittedName>
</protein>
<accession>A0A2M8L3S4</accession>
<dbReference type="Proteomes" id="UP000231474">
    <property type="component" value="Unassembled WGS sequence"/>
</dbReference>
<reference evidence="2" key="1">
    <citation type="submission" date="2017-09" db="EMBL/GenBank/DDBJ databases">
        <title>Depth-based differentiation of microbial function through sediment-hosted aquifers and enrichment of novel symbionts in the deep terrestrial subsurface.</title>
        <authorList>
            <person name="Probst A.J."/>
            <person name="Ladd B."/>
            <person name="Jarett J.K."/>
            <person name="Geller-Mcgrath D.E."/>
            <person name="Sieber C.M.K."/>
            <person name="Emerson J.B."/>
            <person name="Anantharaman K."/>
            <person name="Thomas B.C."/>
            <person name="Malmstrom R."/>
            <person name="Stieglmeier M."/>
            <person name="Klingl A."/>
            <person name="Woyke T."/>
            <person name="Ryan C.M."/>
            <person name="Banfield J.F."/>
        </authorList>
    </citation>
    <scope>NUCLEOTIDE SEQUENCE [LARGE SCALE GENOMIC DNA]</scope>
</reference>
<gene>
    <name evidence="1" type="ORF">COU95_01980</name>
</gene>
<evidence type="ECO:0000313" key="2">
    <source>
        <dbReference type="Proteomes" id="UP000231474"/>
    </source>
</evidence>
<dbReference type="Pfam" id="PF13366">
    <property type="entry name" value="PDDEXK_3"/>
    <property type="match status" value="1"/>
</dbReference>
<proteinExistence type="predicted"/>
<dbReference type="EMBL" id="PFEK01000038">
    <property type="protein sequence ID" value="PJE67528.1"/>
    <property type="molecule type" value="Genomic_DNA"/>
</dbReference>